<protein>
    <submittedName>
        <fullName evidence="1">Uncharacterized protein</fullName>
    </submittedName>
</protein>
<name>A0ABT0JG94_9PSED</name>
<reference evidence="1 2" key="2">
    <citation type="journal article" date="2023" name="Plant Pathol.">
        <title>Dismantling and reorganizing Pseudomonas marginalis sensu#lato.</title>
        <authorList>
            <person name="Sawada H."/>
            <person name="Fujikawa T."/>
            <person name="Satou M."/>
        </authorList>
    </citation>
    <scope>NUCLEOTIDE SEQUENCE [LARGE SCALE GENOMIC DNA]</scope>
    <source>
        <strain evidence="1 2">MAFF 302046</strain>
    </source>
</reference>
<dbReference type="EMBL" id="JALQCX010000020">
    <property type="protein sequence ID" value="MCK9814928.1"/>
    <property type="molecule type" value="Genomic_DNA"/>
</dbReference>
<proteinExistence type="predicted"/>
<gene>
    <name evidence="1" type="ORF">M1B35_12520</name>
</gene>
<comment type="caution">
    <text evidence="1">The sequence shown here is derived from an EMBL/GenBank/DDBJ whole genome shotgun (WGS) entry which is preliminary data.</text>
</comment>
<organism evidence="1 2">
    <name type="scientific">Pseudomonas morbosilactucae</name>
    <dbReference type="NCBI Taxonomy" id="2938197"/>
    <lineage>
        <taxon>Bacteria</taxon>
        <taxon>Pseudomonadati</taxon>
        <taxon>Pseudomonadota</taxon>
        <taxon>Gammaproteobacteria</taxon>
        <taxon>Pseudomonadales</taxon>
        <taxon>Pseudomonadaceae</taxon>
        <taxon>Pseudomonas</taxon>
    </lineage>
</organism>
<evidence type="ECO:0000313" key="1">
    <source>
        <dbReference type="EMBL" id="MCK9814928.1"/>
    </source>
</evidence>
<reference evidence="1 2" key="1">
    <citation type="journal article" date="2022" name="Int. J. Syst. Evol. Microbiol.">
        <title>Pseudomonas aegrilactucae sp. nov. and Pseudomonas morbosilactucae sp. nov., pathogens causing bacterial rot of lettuce in Japan.</title>
        <authorList>
            <person name="Sawada H."/>
            <person name="Fujikawa T."/>
            <person name="Satou M."/>
        </authorList>
    </citation>
    <scope>NUCLEOTIDE SEQUENCE [LARGE SCALE GENOMIC DNA]</scope>
    <source>
        <strain evidence="1 2">MAFF 302046</strain>
    </source>
</reference>
<evidence type="ECO:0000313" key="2">
    <source>
        <dbReference type="Proteomes" id="UP001155163"/>
    </source>
</evidence>
<accession>A0ABT0JG94</accession>
<dbReference type="RefSeq" id="WP_268262051.1">
    <property type="nucleotide sequence ID" value="NZ_JALQCX010000020.1"/>
</dbReference>
<keyword evidence="2" id="KW-1185">Reference proteome</keyword>
<dbReference type="Proteomes" id="UP001155163">
    <property type="component" value="Unassembled WGS sequence"/>
</dbReference>
<sequence length="59" mass="6269">METSSAFLLLLKRIDLWLAASNGDLAWGGSCGVQRQGVGVKPTALALAPRTWHGLLFCA</sequence>